<dbReference type="SUPFAM" id="SSF52317">
    <property type="entry name" value="Class I glutamine amidotransferase-like"/>
    <property type="match status" value="1"/>
</dbReference>
<dbReference type="PANTHER" id="PTHR31559">
    <property type="entry name" value="PYRIDOXAL 5'-PHOSPHATE SYNTHASE SUBUNIT SNO"/>
    <property type="match status" value="1"/>
</dbReference>
<dbReference type="HAMAP" id="MF_01615">
    <property type="entry name" value="PdxT"/>
    <property type="match status" value="1"/>
</dbReference>
<evidence type="ECO:0000256" key="9">
    <source>
        <dbReference type="ARBA" id="ARBA00064749"/>
    </source>
</evidence>
<sequence>MIRVGVLDMQGSVIEHVEMLQHIEGIQPIRVKYPNQIGEIDGLILPGGESTAIGKLIKDFGIYQSLKERMIQGMPVWGTCAGMILLAKKIIGEETVHLGVMDIDVRRNAYGRQIDSFRIEKRIPMVSENPIPLVFIRAPYIERVGKTVEILAEHEGKIIAARQNNMLVTSFHPELTEDMSFYRYFLQMI</sequence>
<dbReference type="EC" id="3.5.1.2" evidence="10"/>
<dbReference type="InterPro" id="IPR002161">
    <property type="entry name" value="PdxT/SNO"/>
</dbReference>
<organism evidence="13 14">
    <name type="scientific">Thermotalea metallivorans</name>
    <dbReference type="NCBI Taxonomy" id="520762"/>
    <lineage>
        <taxon>Bacteria</taxon>
        <taxon>Bacillati</taxon>
        <taxon>Bacillota</taxon>
        <taxon>Clostridia</taxon>
        <taxon>Peptostreptococcales</taxon>
        <taxon>Thermotaleaceae</taxon>
        <taxon>Thermotalea</taxon>
    </lineage>
</organism>
<evidence type="ECO:0000256" key="11">
    <source>
        <dbReference type="PIRSR" id="PIRSR005639-1"/>
    </source>
</evidence>
<dbReference type="GO" id="GO:1903600">
    <property type="term" value="C:glutaminase complex"/>
    <property type="evidence" value="ECO:0007669"/>
    <property type="project" value="TreeGrafter"/>
</dbReference>
<dbReference type="EMBL" id="LOEE01000008">
    <property type="protein sequence ID" value="KXG78013.1"/>
    <property type="molecule type" value="Genomic_DNA"/>
</dbReference>
<feature type="active site" description="Charge relay system" evidence="10 11">
    <location>
        <position position="172"/>
    </location>
</feature>
<comment type="pathway">
    <text evidence="10">Cofactor biosynthesis; pyridoxal 5'-phosphate biosynthesis.</text>
</comment>
<dbReference type="Gene3D" id="3.40.50.880">
    <property type="match status" value="1"/>
</dbReference>
<comment type="catalytic activity">
    <reaction evidence="7 10">
        <text>L-glutamine + H2O = L-glutamate + NH4(+)</text>
        <dbReference type="Rhea" id="RHEA:15889"/>
        <dbReference type="ChEBI" id="CHEBI:15377"/>
        <dbReference type="ChEBI" id="CHEBI:28938"/>
        <dbReference type="ChEBI" id="CHEBI:29985"/>
        <dbReference type="ChEBI" id="CHEBI:58359"/>
        <dbReference type="EC" id="3.5.1.2"/>
    </reaction>
</comment>
<evidence type="ECO:0000313" key="14">
    <source>
        <dbReference type="Proteomes" id="UP000070456"/>
    </source>
</evidence>
<dbReference type="CDD" id="cd01749">
    <property type="entry name" value="GATase1_PB"/>
    <property type="match status" value="1"/>
</dbReference>
<keyword evidence="4 10" id="KW-0315">Glutamine amidotransferase</keyword>
<dbReference type="GO" id="GO:0042823">
    <property type="term" value="P:pyridoxal phosphate biosynthetic process"/>
    <property type="evidence" value="ECO:0007669"/>
    <property type="project" value="UniProtKB-UniRule"/>
</dbReference>
<evidence type="ECO:0000256" key="8">
    <source>
        <dbReference type="ARBA" id="ARBA00054599"/>
    </source>
</evidence>
<evidence type="ECO:0000256" key="4">
    <source>
        <dbReference type="ARBA" id="ARBA00022962"/>
    </source>
</evidence>
<dbReference type="Pfam" id="PF01174">
    <property type="entry name" value="SNO"/>
    <property type="match status" value="1"/>
</dbReference>
<dbReference type="Proteomes" id="UP000070456">
    <property type="component" value="Unassembled WGS sequence"/>
</dbReference>
<dbReference type="PATRIC" id="fig|520762.4.peg.364"/>
<feature type="binding site" evidence="10 12">
    <location>
        <begin position="136"/>
        <end position="137"/>
    </location>
    <ligand>
        <name>L-glutamine</name>
        <dbReference type="ChEBI" id="CHEBI:58359"/>
    </ligand>
</feature>
<evidence type="ECO:0000256" key="10">
    <source>
        <dbReference type="HAMAP-Rule" id="MF_01615"/>
    </source>
</evidence>
<evidence type="ECO:0000256" key="7">
    <source>
        <dbReference type="ARBA" id="ARBA00049534"/>
    </source>
</evidence>
<dbReference type="InterPro" id="IPR021196">
    <property type="entry name" value="PdxT/SNO_CS"/>
</dbReference>
<protein>
    <recommendedName>
        <fullName evidence="10">Pyridoxal 5'-phosphate synthase subunit PdxT</fullName>
        <ecNumber evidence="10">4.3.3.6</ecNumber>
    </recommendedName>
    <alternativeName>
        <fullName evidence="10">Pdx2</fullName>
    </alternativeName>
    <alternativeName>
        <fullName evidence="10">Pyridoxal 5'-phosphate synthase glutaminase subunit</fullName>
        <ecNumber evidence="10">3.5.1.2</ecNumber>
    </alternativeName>
</protein>
<evidence type="ECO:0000256" key="12">
    <source>
        <dbReference type="PIRSR" id="PIRSR005639-2"/>
    </source>
</evidence>
<dbReference type="NCBIfam" id="TIGR03800">
    <property type="entry name" value="PLP_synth_Pdx2"/>
    <property type="match status" value="1"/>
</dbReference>
<dbReference type="FunFam" id="3.40.50.880:FF:000010">
    <property type="entry name" value="uncharacterized protein LOC100176842 isoform X2"/>
    <property type="match status" value="1"/>
</dbReference>
<comment type="caution">
    <text evidence="13">The sequence shown here is derived from an EMBL/GenBank/DDBJ whole genome shotgun (WGS) entry which is preliminary data.</text>
</comment>
<dbReference type="PROSITE" id="PS01236">
    <property type="entry name" value="PDXT_SNO_1"/>
    <property type="match status" value="1"/>
</dbReference>
<dbReference type="EC" id="4.3.3.6" evidence="10"/>
<evidence type="ECO:0000256" key="6">
    <source>
        <dbReference type="ARBA" id="ARBA00047992"/>
    </source>
</evidence>
<dbReference type="PROSITE" id="PS51273">
    <property type="entry name" value="GATASE_TYPE_1"/>
    <property type="match status" value="1"/>
</dbReference>
<feature type="binding site" evidence="10 12">
    <location>
        <begin position="48"/>
        <end position="50"/>
    </location>
    <ligand>
        <name>L-glutamine</name>
        <dbReference type="ChEBI" id="CHEBI:58359"/>
    </ligand>
</feature>
<accession>A0A140LBT8</accession>
<keyword evidence="14" id="KW-1185">Reference proteome</keyword>
<dbReference type="PIRSF" id="PIRSF005639">
    <property type="entry name" value="Glut_amidoT_SNO"/>
    <property type="match status" value="1"/>
</dbReference>
<dbReference type="GO" id="GO:0036381">
    <property type="term" value="F:pyridoxal 5'-phosphate synthase (glutamine hydrolysing) activity"/>
    <property type="evidence" value="ECO:0007669"/>
    <property type="project" value="UniProtKB-UniRule"/>
</dbReference>
<dbReference type="InterPro" id="IPR029062">
    <property type="entry name" value="Class_I_gatase-like"/>
</dbReference>
<proteinExistence type="inferred from homology"/>
<keyword evidence="2 10" id="KW-0378">Hydrolase</keyword>
<gene>
    <name evidence="10 13" type="primary">pdxT</name>
    <name evidence="13" type="ORF">AN619_03230</name>
</gene>
<evidence type="ECO:0000256" key="1">
    <source>
        <dbReference type="ARBA" id="ARBA00008345"/>
    </source>
</evidence>
<dbReference type="PROSITE" id="PS51130">
    <property type="entry name" value="PDXT_SNO_2"/>
    <property type="match status" value="1"/>
</dbReference>
<feature type="active site" description="Charge relay system" evidence="10 11">
    <location>
        <position position="174"/>
    </location>
</feature>
<evidence type="ECO:0000313" key="13">
    <source>
        <dbReference type="EMBL" id="KXG78013.1"/>
    </source>
</evidence>
<dbReference type="GO" id="GO:0004359">
    <property type="term" value="F:glutaminase activity"/>
    <property type="evidence" value="ECO:0007669"/>
    <property type="project" value="UniProtKB-UniRule"/>
</dbReference>
<feature type="binding site" evidence="10 12">
    <location>
        <position position="107"/>
    </location>
    <ligand>
        <name>L-glutamine</name>
        <dbReference type="ChEBI" id="CHEBI:58359"/>
    </ligand>
</feature>
<dbReference type="GO" id="GO:0005829">
    <property type="term" value="C:cytosol"/>
    <property type="evidence" value="ECO:0007669"/>
    <property type="project" value="TreeGrafter"/>
</dbReference>
<evidence type="ECO:0000256" key="2">
    <source>
        <dbReference type="ARBA" id="ARBA00022801"/>
    </source>
</evidence>
<comment type="subunit">
    <text evidence="9 10">In the presence of PdxS, forms a dodecamer of heterodimers. Only shows activity in the heterodimer.</text>
</comment>
<comment type="catalytic activity">
    <reaction evidence="6 10">
        <text>aldehydo-D-ribose 5-phosphate + D-glyceraldehyde 3-phosphate + L-glutamine = pyridoxal 5'-phosphate + L-glutamate + phosphate + 3 H2O + H(+)</text>
        <dbReference type="Rhea" id="RHEA:31507"/>
        <dbReference type="ChEBI" id="CHEBI:15377"/>
        <dbReference type="ChEBI" id="CHEBI:15378"/>
        <dbReference type="ChEBI" id="CHEBI:29985"/>
        <dbReference type="ChEBI" id="CHEBI:43474"/>
        <dbReference type="ChEBI" id="CHEBI:58273"/>
        <dbReference type="ChEBI" id="CHEBI:58359"/>
        <dbReference type="ChEBI" id="CHEBI:59776"/>
        <dbReference type="ChEBI" id="CHEBI:597326"/>
        <dbReference type="EC" id="4.3.3.6"/>
    </reaction>
</comment>
<comment type="function">
    <text evidence="8 10">Catalyzes the hydrolysis of glutamine to glutamate and ammonia as part of the biosynthesis of pyridoxal 5'-phosphate. The resulting ammonia molecule is channeled to the active site of PdxS.</text>
</comment>
<keyword evidence="5 10" id="KW-0456">Lyase</keyword>
<dbReference type="RefSeq" id="WP_068554441.1">
    <property type="nucleotide sequence ID" value="NZ_LOEE01000008.1"/>
</dbReference>
<reference evidence="13 14" key="1">
    <citation type="submission" date="2015-12" db="EMBL/GenBank/DDBJ databases">
        <title>Draft genome sequence of the thermoanaerobe Thermotalea metallivorans, an isolate from the runoff channel of the Great Artesian Basin, Australia.</title>
        <authorList>
            <person name="Patel B.K."/>
        </authorList>
    </citation>
    <scope>NUCLEOTIDE SEQUENCE [LARGE SCALE GENOMIC DNA]</scope>
    <source>
        <strain evidence="13 14">B2-1</strain>
    </source>
</reference>
<keyword evidence="3 10" id="KW-0663">Pyridoxal phosphate</keyword>
<feature type="active site" description="Nucleophile" evidence="10 11">
    <location>
        <position position="80"/>
    </location>
</feature>
<dbReference type="AlphaFoldDB" id="A0A140LBT8"/>
<evidence type="ECO:0000256" key="5">
    <source>
        <dbReference type="ARBA" id="ARBA00023239"/>
    </source>
</evidence>
<comment type="similarity">
    <text evidence="1 10">Belongs to the glutaminase PdxT/SNO family.</text>
</comment>
<name>A0A140LBT8_9FIRM</name>
<dbReference type="STRING" id="520762.AN619_03230"/>
<dbReference type="GO" id="GO:0008614">
    <property type="term" value="P:pyridoxine metabolic process"/>
    <property type="evidence" value="ECO:0007669"/>
    <property type="project" value="TreeGrafter"/>
</dbReference>
<evidence type="ECO:0000256" key="3">
    <source>
        <dbReference type="ARBA" id="ARBA00022898"/>
    </source>
</evidence>
<dbReference type="OrthoDB" id="9810320at2"/>
<dbReference type="UniPathway" id="UPA00245"/>
<dbReference type="GO" id="GO:0006543">
    <property type="term" value="P:L-glutamine catabolic process"/>
    <property type="evidence" value="ECO:0007669"/>
    <property type="project" value="UniProtKB-UniRule"/>
</dbReference>
<dbReference type="PANTHER" id="PTHR31559:SF0">
    <property type="entry name" value="PYRIDOXAL 5'-PHOSPHATE SYNTHASE SUBUNIT SNO1-RELATED"/>
    <property type="match status" value="1"/>
</dbReference>